<evidence type="ECO:0000256" key="2">
    <source>
        <dbReference type="ARBA" id="ARBA00022552"/>
    </source>
</evidence>
<dbReference type="EC" id="2.1.1.-" evidence="6"/>
<evidence type="ECO:0000313" key="7">
    <source>
        <dbReference type="EMBL" id="KGE15248.1"/>
    </source>
</evidence>
<dbReference type="PANTHER" id="PTHR31760:SF0">
    <property type="entry name" value="S-ADENOSYL-L-METHIONINE-DEPENDENT METHYLTRANSFERASES SUPERFAMILY PROTEIN"/>
    <property type="match status" value="1"/>
</dbReference>
<organism evidence="7 8">
    <name type="scientific">Sphingobacterium deserti</name>
    <dbReference type="NCBI Taxonomy" id="1229276"/>
    <lineage>
        <taxon>Bacteria</taxon>
        <taxon>Pseudomonadati</taxon>
        <taxon>Bacteroidota</taxon>
        <taxon>Sphingobacteriia</taxon>
        <taxon>Sphingobacteriales</taxon>
        <taxon>Sphingobacteriaceae</taxon>
        <taxon>Sphingobacterium</taxon>
    </lineage>
</organism>
<evidence type="ECO:0000256" key="5">
    <source>
        <dbReference type="ARBA" id="ARBA00022691"/>
    </source>
</evidence>
<dbReference type="PATRIC" id="fig|1229276.3.peg.956"/>
<gene>
    <name evidence="6" type="primary">rsmG</name>
    <name evidence="7" type="ORF">DI53_0929</name>
</gene>
<keyword evidence="3 6" id="KW-0489">Methyltransferase</keyword>
<dbReference type="HAMAP" id="MF_00074">
    <property type="entry name" value="16SrRNA_methyltr_G"/>
    <property type="match status" value="1"/>
</dbReference>
<dbReference type="AlphaFoldDB" id="A0A0B8T4T9"/>
<feature type="binding site" evidence="6">
    <location>
        <position position="99"/>
    </location>
    <ligand>
        <name>S-adenosyl-L-methionine</name>
        <dbReference type="ChEBI" id="CHEBI:59789"/>
    </ligand>
</feature>
<dbReference type="PANTHER" id="PTHR31760">
    <property type="entry name" value="S-ADENOSYL-L-METHIONINE-DEPENDENT METHYLTRANSFERASES SUPERFAMILY PROTEIN"/>
    <property type="match status" value="1"/>
</dbReference>
<comment type="caution">
    <text evidence="6">Lacks conserved residue(s) required for the propagation of feature annotation.</text>
</comment>
<feature type="binding site" evidence="6">
    <location>
        <position position="163"/>
    </location>
    <ligand>
        <name>S-adenosyl-L-methionine</name>
        <dbReference type="ChEBI" id="CHEBI:59789"/>
    </ligand>
</feature>
<proteinExistence type="inferred from homology"/>
<protein>
    <recommendedName>
        <fullName evidence="6">Ribosomal RNA small subunit methyltransferase G</fullName>
        <ecNumber evidence="6">2.1.1.-</ecNumber>
    </recommendedName>
    <alternativeName>
        <fullName evidence="6">16S rRNA 7-methylguanosine methyltransferase</fullName>
        <shortName evidence="6">16S rRNA m7G methyltransferase</shortName>
    </alternativeName>
</protein>
<comment type="caution">
    <text evidence="7">The sequence shown here is derived from an EMBL/GenBank/DDBJ whole genome shotgun (WGS) entry which is preliminary data.</text>
</comment>
<sequence length="234" mass="26959">MEIAVFQHLVTLHTPHKDDKQQLMNPTVEIIYKYFPKLSEIQKSQFAQLAELYPFWNNQINVVSRKDIESLYLHHVLHSLGIAKFVNEFTAGTRILDVGTGGGFPGIPLAIFFPEVKFHLVDSIGKKIKVVREVAEALGLQNVEADHIRAEELDYKYDFVVSRAVTRFADFAPWVRNKFEKKDRNGIPNGILYLKGGDLKEEIKEARLKAELHPLSDYFSEDFFDTKYVVYVPM</sequence>
<reference evidence="7 8" key="2">
    <citation type="journal article" date="2015" name="PLoS ONE">
        <title>Whole-Genome Optical Mapping and Finished Genome Sequence of Sphingobacterium deserti sp. nov., a New Species Isolated from the Western Desert of China.</title>
        <authorList>
            <person name="Teng C."/>
            <person name="Zhou Z."/>
            <person name="Molnar I."/>
            <person name="Li X."/>
            <person name="Tang R."/>
            <person name="Chen M."/>
            <person name="Wang L."/>
            <person name="Su S."/>
            <person name="Zhang W."/>
            <person name="Lin M."/>
        </authorList>
    </citation>
    <scope>NUCLEOTIDE SEQUENCE [LARGE SCALE GENOMIC DNA]</scope>
    <source>
        <strain evidence="8">ACCC05744</strain>
    </source>
</reference>
<evidence type="ECO:0000256" key="1">
    <source>
        <dbReference type="ARBA" id="ARBA00022490"/>
    </source>
</evidence>
<dbReference type="PIRSF" id="PIRSF003078">
    <property type="entry name" value="GidB"/>
    <property type="match status" value="1"/>
</dbReference>
<keyword evidence="4 6" id="KW-0808">Transferase</keyword>
<comment type="subcellular location">
    <subcellularLocation>
        <location evidence="6">Cytoplasm</location>
    </subcellularLocation>
</comment>
<evidence type="ECO:0000256" key="6">
    <source>
        <dbReference type="HAMAP-Rule" id="MF_00074"/>
    </source>
</evidence>
<keyword evidence="5 6" id="KW-0949">S-adenosyl-L-methionine</keyword>
<dbReference type="CDD" id="cd02440">
    <property type="entry name" value="AdoMet_MTases"/>
    <property type="match status" value="1"/>
</dbReference>
<evidence type="ECO:0000313" key="8">
    <source>
        <dbReference type="Proteomes" id="UP000031802"/>
    </source>
</evidence>
<dbReference type="InterPro" id="IPR003682">
    <property type="entry name" value="rRNA_ssu_MeTfrase_G"/>
</dbReference>
<dbReference type="STRING" id="1229276.DI53_0929"/>
<feature type="binding site" evidence="6">
    <location>
        <begin position="150"/>
        <end position="151"/>
    </location>
    <ligand>
        <name>S-adenosyl-L-methionine</name>
        <dbReference type="ChEBI" id="CHEBI:59789"/>
    </ligand>
</feature>
<keyword evidence="2 6" id="KW-0698">rRNA processing</keyword>
<accession>A0A0B8T4T9</accession>
<keyword evidence="1 6" id="KW-0963">Cytoplasm</keyword>
<reference evidence="8" key="1">
    <citation type="submission" date="2014-04" db="EMBL/GenBank/DDBJ databases">
        <title>Whole-Genome optical mapping and complete genome sequence of Sphingobacterium deserti sp. nov., a new spaces isolated from desert in the west of China.</title>
        <authorList>
            <person name="Teng C."/>
            <person name="Zhou Z."/>
            <person name="Li X."/>
            <person name="Chen M."/>
            <person name="Lin M."/>
            <person name="Wang L."/>
            <person name="Su S."/>
            <person name="Zhang C."/>
            <person name="Zhang W."/>
        </authorList>
    </citation>
    <scope>NUCLEOTIDE SEQUENCE [LARGE SCALE GENOMIC DNA]</scope>
    <source>
        <strain evidence="8">ACCC05744</strain>
    </source>
</reference>
<dbReference type="NCBIfam" id="TIGR00138">
    <property type="entry name" value="rsmG_gidB"/>
    <property type="match status" value="1"/>
</dbReference>
<dbReference type="EMBL" id="JJMU01000014">
    <property type="protein sequence ID" value="KGE15248.1"/>
    <property type="molecule type" value="Genomic_DNA"/>
</dbReference>
<dbReference type="GO" id="GO:0005829">
    <property type="term" value="C:cytosol"/>
    <property type="evidence" value="ECO:0007669"/>
    <property type="project" value="TreeGrafter"/>
</dbReference>
<dbReference type="SUPFAM" id="SSF53335">
    <property type="entry name" value="S-adenosyl-L-methionine-dependent methyltransferases"/>
    <property type="match status" value="1"/>
</dbReference>
<dbReference type="Pfam" id="PF02527">
    <property type="entry name" value="GidB"/>
    <property type="match status" value="1"/>
</dbReference>
<dbReference type="Gene3D" id="3.40.50.150">
    <property type="entry name" value="Vaccinia Virus protein VP39"/>
    <property type="match status" value="1"/>
</dbReference>
<dbReference type="InterPro" id="IPR029063">
    <property type="entry name" value="SAM-dependent_MTases_sf"/>
</dbReference>
<evidence type="ECO:0000256" key="4">
    <source>
        <dbReference type="ARBA" id="ARBA00022679"/>
    </source>
</evidence>
<name>A0A0B8T4T9_9SPHI</name>
<feature type="binding site" evidence="6">
    <location>
        <position position="104"/>
    </location>
    <ligand>
        <name>S-adenosyl-L-methionine</name>
        <dbReference type="ChEBI" id="CHEBI:59789"/>
    </ligand>
</feature>
<keyword evidence="8" id="KW-1185">Reference proteome</keyword>
<dbReference type="Proteomes" id="UP000031802">
    <property type="component" value="Unassembled WGS sequence"/>
</dbReference>
<comment type="similarity">
    <text evidence="6">Belongs to the methyltransferase superfamily. RNA methyltransferase RsmG family.</text>
</comment>
<evidence type="ECO:0000256" key="3">
    <source>
        <dbReference type="ARBA" id="ARBA00022603"/>
    </source>
</evidence>
<dbReference type="GO" id="GO:0070043">
    <property type="term" value="F:rRNA (guanine-N7-)-methyltransferase activity"/>
    <property type="evidence" value="ECO:0007669"/>
    <property type="project" value="UniProtKB-UniRule"/>
</dbReference>
<comment type="function">
    <text evidence="6">Specifically methylates the N7 position of a guanine in 16S rRNA.</text>
</comment>
<dbReference type="eggNOG" id="COG0357">
    <property type="taxonomic scope" value="Bacteria"/>
</dbReference>